<feature type="chain" id="PRO_5007548296" description="Lipoprotein" evidence="2">
    <location>
        <begin position="22"/>
        <end position="267"/>
    </location>
</feature>
<accession>A0A147I650</accession>
<protein>
    <recommendedName>
        <fullName evidence="5">Lipoprotein</fullName>
    </recommendedName>
</protein>
<evidence type="ECO:0000256" key="2">
    <source>
        <dbReference type="SAM" id="SignalP"/>
    </source>
</evidence>
<dbReference type="EMBL" id="LDTD01000012">
    <property type="protein sequence ID" value="KTT74219.1"/>
    <property type="molecule type" value="Genomic_DNA"/>
</dbReference>
<sequence length="267" mass="28124">MIMRWLSVGMALLVLAGCSKAPDHGEAGDTASNASGLAFSYRYDLRLPSQQIADAQEAQAQACEKLGPQCRITGMAYHVDEAGNASASLDMAVASPLARTFGRDGVKRVEAGGGALTGAEILGADTAPAIQGADINLADSTQDRAAIDKRLALPGLSTAERNELLARRAELDRQRRYSIAAAATARASVLLTPISFQYTAGSGVGLQARLAEAGSTAYASFTWTVTTLLTLIAYMGPPLLLALALALLWHRLGRRWWARLFPAPPSA</sequence>
<proteinExistence type="predicted"/>
<keyword evidence="1" id="KW-0472">Membrane</keyword>
<evidence type="ECO:0000313" key="4">
    <source>
        <dbReference type="Proteomes" id="UP000072867"/>
    </source>
</evidence>
<organism evidence="3 4">
    <name type="scientific">Sphingomonas sanguinis</name>
    <dbReference type="NCBI Taxonomy" id="33051"/>
    <lineage>
        <taxon>Bacteria</taxon>
        <taxon>Pseudomonadati</taxon>
        <taxon>Pseudomonadota</taxon>
        <taxon>Alphaproteobacteria</taxon>
        <taxon>Sphingomonadales</taxon>
        <taxon>Sphingomonadaceae</taxon>
        <taxon>Sphingomonas</taxon>
    </lineage>
</organism>
<feature type="transmembrane region" description="Helical" evidence="1">
    <location>
        <begin position="228"/>
        <end position="249"/>
    </location>
</feature>
<comment type="caution">
    <text evidence="3">The sequence shown here is derived from an EMBL/GenBank/DDBJ whole genome shotgun (WGS) entry which is preliminary data.</text>
</comment>
<keyword evidence="2" id="KW-0732">Signal</keyword>
<keyword evidence="1" id="KW-0812">Transmembrane</keyword>
<evidence type="ECO:0000313" key="3">
    <source>
        <dbReference type="EMBL" id="KTT74219.1"/>
    </source>
</evidence>
<feature type="signal peptide" evidence="2">
    <location>
        <begin position="1"/>
        <end position="21"/>
    </location>
</feature>
<dbReference type="PROSITE" id="PS51257">
    <property type="entry name" value="PROKAR_LIPOPROTEIN"/>
    <property type="match status" value="1"/>
</dbReference>
<evidence type="ECO:0000256" key="1">
    <source>
        <dbReference type="SAM" id="Phobius"/>
    </source>
</evidence>
<gene>
    <name evidence="3" type="ORF">NS319_02250</name>
</gene>
<evidence type="ECO:0008006" key="5">
    <source>
        <dbReference type="Google" id="ProtNLM"/>
    </source>
</evidence>
<dbReference type="AlphaFoldDB" id="A0A147I650"/>
<name>A0A147I650_9SPHN</name>
<dbReference type="Proteomes" id="UP000072867">
    <property type="component" value="Unassembled WGS sequence"/>
</dbReference>
<dbReference type="PATRIC" id="fig|33051.3.peg.429"/>
<keyword evidence="1" id="KW-1133">Transmembrane helix</keyword>
<reference evidence="3 4" key="1">
    <citation type="journal article" date="2016" name="Front. Microbiol.">
        <title>Genomic Resource of Rice Seed Associated Bacteria.</title>
        <authorList>
            <person name="Midha S."/>
            <person name="Bansal K."/>
            <person name="Sharma S."/>
            <person name="Kumar N."/>
            <person name="Patil P.P."/>
            <person name="Chaudhry V."/>
            <person name="Patil P.B."/>
        </authorList>
    </citation>
    <scope>NUCLEOTIDE SEQUENCE [LARGE SCALE GENOMIC DNA]</scope>
    <source>
        <strain evidence="3 4">NS319</strain>
    </source>
</reference>